<evidence type="ECO:0000256" key="3">
    <source>
        <dbReference type="PROSITE-ProRule" id="PRU00023"/>
    </source>
</evidence>
<dbReference type="GO" id="GO:0070531">
    <property type="term" value="C:BRCA1-A complex"/>
    <property type="evidence" value="ECO:0007669"/>
    <property type="project" value="TreeGrafter"/>
</dbReference>
<evidence type="ECO:0008006" key="6">
    <source>
        <dbReference type="Google" id="ProtNLM"/>
    </source>
</evidence>
<dbReference type="Pfam" id="PF00023">
    <property type="entry name" value="Ank"/>
    <property type="match status" value="1"/>
</dbReference>
<keyword evidence="1" id="KW-0677">Repeat</keyword>
<dbReference type="EMBL" id="JARQZJ010000043">
    <property type="protein sequence ID" value="KAK9877679.1"/>
    <property type="molecule type" value="Genomic_DNA"/>
</dbReference>
<proteinExistence type="predicted"/>
<dbReference type="AlphaFoldDB" id="A0AAW1UEH4"/>
<dbReference type="Gene3D" id="1.25.40.20">
    <property type="entry name" value="Ankyrin repeat-containing domain"/>
    <property type="match status" value="1"/>
</dbReference>
<dbReference type="SMART" id="SM00248">
    <property type="entry name" value="ANK"/>
    <property type="match status" value="4"/>
</dbReference>
<dbReference type="PROSITE" id="PS50297">
    <property type="entry name" value="ANK_REP_REGION"/>
    <property type="match status" value="2"/>
</dbReference>
<dbReference type="PROSITE" id="PS50088">
    <property type="entry name" value="ANK_REPEAT"/>
    <property type="match status" value="4"/>
</dbReference>
<feature type="repeat" description="ANK" evidence="3">
    <location>
        <begin position="134"/>
        <end position="166"/>
    </location>
</feature>
<protein>
    <recommendedName>
        <fullName evidence="6">Ankyrin repeat protein</fullName>
    </recommendedName>
</protein>
<dbReference type="GO" id="GO:0031436">
    <property type="term" value="C:BRCA1-BARD1 complex"/>
    <property type="evidence" value="ECO:0007669"/>
    <property type="project" value="TreeGrafter"/>
</dbReference>
<comment type="caution">
    <text evidence="4">The sequence shown here is derived from an EMBL/GenBank/DDBJ whole genome shotgun (WGS) entry which is preliminary data.</text>
</comment>
<dbReference type="PANTHER" id="PTHR24171:SF8">
    <property type="entry name" value="BRCA1-ASSOCIATED RING DOMAIN PROTEIN 1"/>
    <property type="match status" value="1"/>
</dbReference>
<dbReference type="InterPro" id="IPR002110">
    <property type="entry name" value="Ankyrin_rpt"/>
</dbReference>
<feature type="repeat" description="ANK" evidence="3">
    <location>
        <begin position="29"/>
        <end position="61"/>
    </location>
</feature>
<accession>A0AAW1UEH4</accession>
<dbReference type="PANTHER" id="PTHR24171">
    <property type="entry name" value="ANKYRIN REPEAT DOMAIN-CONTAINING PROTEIN 39-RELATED"/>
    <property type="match status" value="1"/>
</dbReference>
<dbReference type="Pfam" id="PF12796">
    <property type="entry name" value="Ank_2"/>
    <property type="match status" value="1"/>
</dbReference>
<feature type="repeat" description="ANK" evidence="3">
    <location>
        <begin position="97"/>
        <end position="133"/>
    </location>
</feature>
<keyword evidence="2 3" id="KW-0040">ANK repeat</keyword>
<evidence type="ECO:0000313" key="5">
    <source>
        <dbReference type="Proteomes" id="UP001431783"/>
    </source>
</evidence>
<dbReference type="SUPFAM" id="SSF48403">
    <property type="entry name" value="Ankyrin repeat"/>
    <property type="match status" value="1"/>
</dbReference>
<sequence length="341" mass="38729">MPKSKPRRYMVLQDEESRRKMLKSSDNEFGHTPLHFACFNGNYSRIESILSQKPNLNIKNLRGFTPLMEFVNRPPENEVILTKLLEAGANPNIPDKEGNSPLHTLAFTMKTNKTKIFASILVKYKANVNSQNNYKHTALHWAIFRGNEYLVEGLLQCGASINIPNASGGTPMDAAFENRFRNPKIFTLLSEQLIVQYCCGFSVNLDYLEEVCRDEIISDFKKGCEEEIRQLKVTLAGDSTVTYYDLLVCSTPVVARYLSNTSILASLSEFDFKQSRFGYILKIKFKTASQHLHGIKIGIAAAAKIFPFLPHICIEKLIEYFNIDDCINLDKACSFRTQILE</sequence>
<keyword evidence="5" id="KW-1185">Reference proteome</keyword>
<name>A0AAW1UEH4_9CUCU</name>
<organism evidence="4 5">
    <name type="scientific">Henosepilachna vigintioctopunctata</name>
    <dbReference type="NCBI Taxonomy" id="420089"/>
    <lineage>
        <taxon>Eukaryota</taxon>
        <taxon>Metazoa</taxon>
        <taxon>Ecdysozoa</taxon>
        <taxon>Arthropoda</taxon>
        <taxon>Hexapoda</taxon>
        <taxon>Insecta</taxon>
        <taxon>Pterygota</taxon>
        <taxon>Neoptera</taxon>
        <taxon>Endopterygota</taxon>
        <taxon>Coleoptera</taxon>
        <taxon>Polyphaga</taxon>
        <taxon>Cucujiformia</taxon>
        <taxon>Coccinelloidea</taxon>
        <taxon>Coccinellidae</taxon>
        <taxon>Epilachninae</taxon>
        <taxon>Epilachnini</taxon>
        <taxon>Henosepilachna</taxon>
    </lineage>
</organism>
<evidence type="ECO:0000256" key="1">
    <source>
        <dbReference type="ARBA" id="ARBA00022737"/>
    </source>
</evidence>
<dbReference type="GO" id="GO:0085020">
    <property type="term" value="P:protein K6-linked ubiquitination"/>
    <property type="evidence" value="ECO:0007669"/>
    <property type="project" value="TreeGrafter"/>
</dbReference>
<feature type="repeat" description="ANK" evidence="3">
    <location>
        <begin position="62"/>
        <end position="96"/>
    </location>
</feature>
<evidence type="ECO:0000256" key="2">
    <source>
        <dbReference type="ARBA" id="ARBA00023043"/>
    </source>
</evidence>
<dbReference type="GO" id="GO:0004842">
    <property type="term" value="F:ubiquitin-protein transferase activity"/>
    <property type="evidence" value="ECO:0007669"/>
    <property type="project" value="TreeGrafter"/>
</dbReference>
<reference evidence="4 5" key="1">
    <citation type="submission" date="2023-03" db="EMBL/GenBank/DDBJ databases">
        <title>Genome insight into feeding habits of ladybird beetles.</title>
        <authorList>
            <person name="Li H.-S."/>
            <person name="Huang Y.-H."/>
            <person name="Pang H."/>
        </authorList>
    </citation>
    <scope>NUCLEOTIDE SEQUENCE [LARGE SCALE GENOMIC DNA]</scope>
    <source>
        <strain evidence="4">SYSU_2023b</strain>
        <tissue evidence="4">Whole body</tissue>
    </source>
</reference>
<evidence type="ECO:0000313" key="4">
    <source>
        <dbReference type="EMBL" id="KAK9877679.1"/>
    </source>
</evidence>
<dbReference type="Proteomes" id="UP001431783">
    <property type="component" value="Unassembled WGS sequence"/>
</dbReference>
<gene>
    <name evidence="4" type="ORF">WA026_019354</name>
</gene>
<dbReference type="InterPro" id="IPR036770">
    <property type="entry name" value="Ankyrin_rpt-contain_sf"/>
</dbReference>